<comment type="caution">
    <text evidence="9">The sequence shown here is derived from an EMBL/GenBank/DDBJ whole genome shotgun (WGS) entry which is preliminary data.</text>
</comment>
<evidence type="ECO:0000313" key="10">
    <source>
        <dbReference type="Proteomes" id="UP001319080"/>
    </source>
</evidence>
<protein>
    <submittedName>
        <fullName evidence="9">ABC transporter permease</fullName>
    </submittedName>
</protein>
<evidence type="ECO:0000256" key="4">
    <source>
        <dbReference type="ARBA" id="ARBA00022989"/>
    </source>
</evidence>
<keyword evidence="10" id="KW-1185">Reference proteome</keyword>
<name>A0AAP2E2U1_9BACT</name>
<feature type="transmembrane region" description="Helical" evidence="6">
    <location>
        <begin position="411"/>
        <end position="436"/>
    </location>
</feature>
<dbReference type="InterPro" id="IPR025857">
    <property type="entry name" value="MacB_PCD"/>
</dbReference>
<evidence type="ECO:0000256" key="5">
    <source>
        <dbReference type="ARBA" id="ARBA00023136"/>
    </source>
</evidence>
<feature type="domain" description="ABC3 transporter permease C-terminal" evidence="7">
    <location>
        <begin position="279"/>
        <end position="395"/>
    </location>
</feature>
<keyword evidence="4 6" id="KW-1133">Transmembrane helix</keyword>
<keyword evidence="5 6" id="KW-0472">Membrane</keyword>
<dbReference type="InterPro" id="IPR003838">
    <property type="entry name" value="ABC3_permease_C"/>
</dbReference>
<evidence type="ECO:0000313" key="9">
    <source>
        <dbReference type="EMBL" id="MBT1712011.1"/>
    </source>
</evidence>
<dbReference type="Proteomes" id="UP001319080">
    <property type="component" value="Unassembled WGS sequence"/>
</dbReference>
<organism evidence="9 10">
    <name type="scientific">Dawidia cretensis</name>
    <dbReference type="NCBI Taxonomy" id="2782350"/>
    <lineage>
        <taxon>Bacteria</taxon>
        <taxon>Pseudomonadati</taxon>
        <taxon>Bacteroidota</taxon>
        <taxon>Cytophagia</taxon>
        <taxon>Cytophagales</taxon>
        <taxon>Chryseotaleaceae</taxon>
        <taxon>Dawidia</taxon>
    </lineage>
</organism>
<evidence type="ECO:0000259" key="8">
    <source>
        <dbReference type="Pfam" id="PF12704"/>
    </source>
</evidence>
<sequence>MFKSYFTVGWRNLLRSKIHSFVNIGGLAVGIASCLLIGLYIADELRYDRYHTNADRIYRAVAEDWAKMPPALGPALTTTYPHLVERAVRLWPLFSPAKMRHQDVVFVESGVVFADADVFDVFTWPFVAGDPTKALIPKNSVVLTQSMATKYFGAKDPLGEQMKFWGDDLTVTGVMEDVPHDSHLQFDFLISLPTLQLVMGDRVDERWDMPVFYTYILTKSGTTASQLEDAVSQLVKKNVTDSPATVALQPLASIHLHSDLKGEFSSGGNLSYLYILGTAALFILLLAGVNFTNLTTARATTRAREVGMRQTLGAVRRQLVEQFFGEALITTVMAWVIANALAASMIPAFNQFTGKQIQLPDLFSISWLGGSFMVVLFISFCAGSYPAFFLTRLKPVSSLKGSGGVRASSPLVIKGLIVFQFMISTFFLTGMVVVLLQLRYIQSKELGFDQEQVIVLDGDGFPVLKQSLRSVAGVEQVAGVPQVFPAPLPASSFRAEGIVTDSTNRMAYYGVTPGFIETMGITLVAGLPFAEGSMKDEQEAFVLNESAVHDLGWTAEEAIGKPFSMFVPPLNGGSEVWRNGYITGVVRDFNHDVLYEKVSPLVLYPSYDMNLTFVRTQRTPEVISAIQAVWKKVNPDAPFQYYFLDDRIRQ</sequence>
<keyword evidence="2" id="KW-1003">Cell membrane</keyword>
<evidence type="ECO:0000256" key="3">
    <source>
        <dbReference type="ARBA" id="ARBA00022692"/>
    </source>
</evidence>
<gene>
    <name evidence="9" type="ORF">KK062_27460</name>
</gene>
<evidence type="ECO:0000256" key="1">
    <source>
        <dbReference type="ARBA" id="ARBA00004651"/>
    </source>
</evidence>
<evidence type="ECO:0000256" key="2">
    <source>
        <dbReference type="ARBA" id="ARBA00022475"/>
    </source>
</evidence>
<dbReference type="GO" id="GO:0022857">
    <property type="term" value="F:transmembrane transporter activity"/>
    <property type="evidence" value="ECO:0007669"/>
    <property type="project" value="TreeGrafter"/>
</dbReference>
<dbReference type="PROSITE" id="PS51257">
    <property type="entry name" value="PROKAR_LIPOPROTEIN"/>
    <property type="match status" value="1"/>
</dbReference>
<dbReference type="AlphaFoldDB" id="A0AAP2E2U1"/>
<reference evidence="9 10" key="1">
    <citation type="submission" date="2021-05" db="EMBL/GenBank/DDBJ databases">
        <title>A Polyphasic approach of four new species of the genus Ohtaekwangia: Ohtaekwangia histidinii sp. nov., Ohtaekwangia cretensis sp. nov., Ohtaekwangia indiensis sp. nov., Ohtaekwangia reichenbachii sp. nov. from diverse environment.</title>
        <authorList>
            <person name="Octaviana S."/>
        </authorList>
    </citation>
    <scope>NUCLEOTIDE SEQUENCE [LARGE SCALE GENOMIC DNA]</scope>
    <source>
        <strain evidence="9 10">PWU5</strain>
    </source>
</reference>
<dbReference type="PANTHER" id="PTHR30572:SF18">
    <property type="entry name" value="ABC-TYPE MACROLIDE FAMILY EXPORT SYSTEM PERMEASE COMPONENT 2"/>
    <property type="match status" value="1"/>
</dbReference>
<dbReference type="PANTHER" id="PTHR30572">
    <property type="entry name" value="MEMBRANE COMPONENT OF TRANSPORTER-RELATED"/>
    <property type="match status" value="1"/>
</dbReference>
<accession>A0AAP2E2U1</accession>
<dbReference type="Pfam" id="PF02687">
    <property type="entry name" value="FtsX"/>
    <property type="match status" value="1"/>
</dbReference>
<feature type="transmembrane region" description="Helical" evidence="6">
    <location>
        <begin position="366"/>
        <end position="390"/>
    </location>
</feature>
<proteinExistence type="predicted"/>
<dbReference type="Pfam" id="PF12704">
    <property type="entry name" value="MacB_PCD"/>
    <property type="match status" value="1"/>
</dbReference>
<feature type="transmembrane region" description="Helical" evidence="6">
    <location>
        <begin position="272"/>
        <end position="294"/>
    </location>
</feature>
<dbReference type="RefSeq" id="WP_254087579.1">
    <property type="nucleotide sequence ID" value="NZ_JAHESE010000047.1"/>
</dbReference>
<keyword evidence="3 6" id="KW-0812">Transmembrane</keyword>
<feature type="transmembrane region" description="Helical" evidence="6">
    <location>
        <begin position="323"/>
        <end position="346"/>
    </location>
</feature>
<comment type="subcellular location">
    <subcellularLocation>
        <location evidence="1">Cell membrane</location>
        <topology evidence="1">Multi-pass membrane protein</topology>
    </subcellularLocation>
</comment>
<dbReference type="GO" id="GO:0005886">
    <property type="term" value="C:plasma membrane"/>
    <property type="evidence" value="ECO:0007669"/>
    <property type="project" value="UniProtKB-SubCell"/>
</dbReference>
<feature type="transmembrane region" description="Helical" evidence="6">
    <location>
        <begin position="21"/>
        <end position="42"/>
    </location>
</feature>
<feature type="domain" description="MacB-like periplasmic core" evidence="8">
    <location>
        <begin position="20"/>
        <end position="233"/>
    </location>
</feature>
<dbReference type="EMBL" id="JAHESE010000047">
    <property type="protein sequence ID" value="MBT1712011.1"/>
    <property type="molecule type" value="Genomic_DNA"/>
</dbReference>
<evidence type="ECO:0000259" key="7">
    <source>
        <dbReference type="Pfam" id="PF02687"/>
    </source>
</evidence>
<evidence type="ECO:0000256" key="6">
    <source>
        <dbReference type="SAM" id="Phobius"/>
    </source>
</evidence>
<dbReference type="InterPro" id="IPR050250">
    <property type="entry name" value="Macrolide_Exporter_MacB"/>
</dbReference>